<feature type="compositionally biased region" description="Low complexity" evidence="3">
    <location>
        <begin position="389"/>
        <end position="405"/>
    </location>
</feature>
<dbReference type="Proteomes" id="UP000070444">
    <property type="component" value="Unassembled WGS sequence"/>
</dbReference>
<dbReference type="EMBL" id="KQ964419">
    <property type="protein sequence ID" value="KXN74886.1"/>
    <property type="molecule type" value="Genomic_DNA"/>
</dbReference>
<evidence type="ECO:0008006" key="6">
    <source>
        <dbReference type="Google" id="ProtNLM"/>
    </source>
</evidence>
<keyword evidence="5" id="KW-1185">Reference proteome</keyword>
<dbReference type="STRING" id="796925.A0A137PIQ9"/>
<comment type="subcellular location">
    <subcellularLocation>
        <location evidence="1">Nucleus</location>
    </subcellularLocation>
</comment>
<dbReference type="Pfam" id="PF05964">
    <property type="entry name" value="FYRN"/>
    <property type="match status" value="1"/>
</dbReference>
<reference evidence="4 5" key="1">
    <citation type="journal article" date="2015" name="Genome Biol. Evol.">
        <title>Phylogenomic analyses indicate that early fungi evolved digesting cell walls of algal ancestors of land plants.</title>
        <authorList>
            <person name="Chang Y."/>
            <person name="Wang S."/>
            <person name="Sekimoto S."/>
            <person name="Aerts A.L."/>
            <person name="Choi C."/>
            <person name="Clum A."/>
            <person name="LaButti K.M."/>
            <person name="Lindquist E.A."/>
            <person name="Yee Ngan C."/>
            <person name="Ohm R.A."/>
            <person name="Salamov A.A."/>
            <person name="Grigoriev I.V."/>
            <person name="Spatafora J.W."/>
            <person name="Berbee M.L."/>
        </authorList>
    </citation>
    <scope>NUCLEOTIDE SEQUENCE [LARGE SCALE GENOMIC DNA]</scope>
    <source>
        <strain evidence="4 5">NRRL 28638</strain>
    </source>
</reference>
<dbReference type="PANTHER" id="PTHR22715:SF0">
    <property type="entry name" value="TRANSFORMING GROWTH FACTOR BETA REGULATOR 1"/>
    <property type="match status" value="1"/>
</dbReference>
<sequence>MSNYSRDLESKNYSKNYEYSENYPEHSREGEAQYNLDSTEFSEPENLDADSPIPIEDYNLLTAKVKENVKASAKVAYQISKAKKTLKNLERLNDNFLQEIYFLDTGYKIYEDSESESELSDLNTNANNNGGVKVNYKAQGVNNNNDQGGAPAKRSRRDITQVRRVQPIPRDENGDYILPVQIGILTVLSLGTIITDNPNYHNDRYIWPIGYKIQRYYNSTTNPETQACYTASVIESPEGPKFVIEADDRPDDPIIGNTATGAWTAVVRMSNKIRNRNHSNSASGPDYYGFAHPTIAKMIQDLPGANLCKGYIWQEFEVMPLRSVPQRRYVVPPIPDSFNQDSQQNTEPINDREGDEGDNIKSEDSEQHQYIVSSPKYSDDPPKPKSKPGRGSSDLNLLLNNSDTE</sequence>
<gene>
    <name evidence="4" type="ORF">CONCODRAFT_67147</name>
</gene>
<evidence type="ECO:0000313" key="5">
    <source>
        <dbReference type="Proteomes" id="UP000070444"/>
    </source>
</evidence>
<feature type="region of interest" description="Disordered" evidence="3">
    <location>
        <begin position="332"/>
        <end position="405"/>
    </location>
</feature>
<dbReference type="GO" id="GO:0051726">
    <property type="term" value="P:regulation of cell cycle"/>
    <property type="evidence" value="ECO:0007669"/>
    <property type="project" value="TreeGrafter"/>
</dbReference>
<dbReference type="Pfam" id="PF05965">
    <property type="entry name" value="FYRC"/>
    <property type="match status" value="1"/>
</dbReference>
<dbReference type="AlphaFoldDB" id="A0A137PIQ9"/>
<dbReference type="OrthoDB" id="285793at2759"/>
<dbReference type="PROSITE" id="PS51542">
    <property type="entry name" value="FYRN"/>
    <property type="match status" value="1"/>
</dbReference>
<proteinExistence type="predicted"/>
<dbReference type="GO" id="GO:0005634">
    <property type="term" value="C:nucleus"/>
    <property type="evidence" value="ECO:0007669"/>
    <property type="project" value="UniProtKB-SubCell"/>
</dbReference>
<dbReference type="InterPro" id="IPR040092">
    <property type="entry name" value="TBRG1"/>
</dbReference>
<feature type="region of interest" description="Disordered" evidence="3">
    <location>
        <begin position="1"/>
        <end position="36"/>
    </location>
</feature>
<dbReference type="SMART" id="SM00541">
    <property type="entry name" value="FYRN"/>
    <property type="match status" value="1"/>
</dbReference>
<dbReference type="Gene3D" id="3.30.160.360">
    <property type="match status" value="1"/>
</dbReference>
<feature type="compositionally biased region" description="Basic and acidic residues" evidence="3">
    <location>
        <begin position="358"/>
        <end position="367"/>
    </location>
</feature>
<keyword evidence="2" id="KW-0539">Nucleus</keyword>
<dbReference type="PANTHER" id="PTHR22715">
    <property type="entry name" value="TRANSFORMING GROWTH FACTOR BETA REGULATED GENE 1"/>
    <property type="match status" value="1"/>
</dbReference>
<organism evidence="4 5">
    <name type="scientific">Conidiobolus coronatus (strain ATCC 28846 / CBS 209.66 / NRRL 28638)</name>
    <name type="common">Delacroixia coronata</name>
    <dbReference type="NCBI Taxonomy" id="796925"/>
    <lineage>
        <taxon>Eukaryota</taxon>
        <taxon>Fungi</taxon>
        <taxon>Fungi incertae sedis</taxon>
        <taxon>Zoopagomycota</taxon>
        <taxon>Entomophthoromycotina</taxon>
        <taxon>Entomophthoromycetes</taxon>
        <taxon>Entomophthorales</taxon>
        <taxon>Ancylistaceae</taxon>
        <taxon>Conidiobolus</taxon>
    </lineage>
</organism>
<evidence type="ECO:0000256" key="2">
    <source>
        <dbReference type="ARBA" id="ARBA00023242"/>
    </source>
</evidence>
<evidence type="ECO:0000256" key="1">
    <source>
        <dbReference type="ARBA" id="ARBA00004123"/>
    </source>
</evidence>
<evidence type="ECO:0000256" key="3">
    <source>
        <dbReference type="SAM" id="MobiDB-lite"/>
    </source>
</evidence>
<name>A0A137PIQ9_CONC2</name>
<dbReference type="InterPro" id="IPR003889">
    <property type="entry name" value="FYrich_C"/>
</dbReference>
<accession>A0A137PIQ9</accession>
<protein>
    <recommendedName>
        <fullName evidence="6">FYR N-terminal domain-containing protein</fullName>
    </recommendedName>
</protein>
<dbReference type="InterPro" id="IPR003888">
    <property type="entry name" value="FYrich_N"/>
</dbReference>
<evidence type="ECO:0000313" key="4">
    <source>
        <dbReference type="EMBL" id="KXN74886.1"/>
    </source>
</evidence>
<feature type="compositionally biased region" description="Low complexity" evidence="3">
    <location>
        <begin position="13"/>
        <end position="22"/>
    </location>
</feature>
<feature type="compositionally biased region" description="Polar residues" evidence="3">
    <location>
        <begin position="337"/>
        <end position="348"/>
    </location>
</feature>
<feature type="compositionally biased region" description="Basic and acidic residues" evidence="3">
    <location>
        <begin position="1"/>
        <end position="12"/>
    </location>
</feature>
<dbReference type="PROSITE" id="PS51543">
    <property type="entry name" value="FYRC"/>
    <property type="match status" value="1"/>
</dbReference>